<protein>
    <submittedName>
        <fullName evidence="2">Uncharacterized protein</fullName>
    </submittedName>
</protein>
<dbReference type="EMBL" id="CYSD01000012">
    <property type="protein sequence ID" value="CUH75862.1"/>
    <property type="molecule type" value="Genomic_DNA"/>
</dbReference>
<dbReference type="Proteomes" id="UP000052022">
    <property type="component" value="Unassembled WGS sequence"/>
</dbReference>
<dbReference type="AlphaFoldDB" id="A0A0P1G275"/>
<reference evidence="2 3" key="1">
    <citation type="submission" date="2015-09" db="EMBL/GenBank/DDBJ databases">
        <authorList>
            <consortium name="Swine Surveillance"/>
        </authorList>
    </citation>
    <scope>NUCLEOTIDE SEQUENCE [LARGE SCALE GENOMIC DNA]</scope>
    <source>
        <strain evidence="2 3">CECT 7557</strain>
    </source>
</reference>
<sequence>MMSVAATSVATAIKSTAVITGVISIPSAAGRIGVSSRTPFATIKVDPDPVAGTVLMKGAATSGFATLVPSHRHDENSKNANENCGFHNWSSTKDGAQNV</sequence>
<evidence type="ECO:0000313" key="3">
    <source>
        <dbReference type="Proteomes" id="UP000052022"/>
    </source>
</evidence>
<evidence type="ECO:0000313" key="2">
    <source>
        <dbReference type="EMBL" id="CUH75862.1"/>
    </source>
</evidence>
<keyword evidence="3" id="KW-1185">Reference proteome</keyword>
<organism evidence="2 3">
    <name type="scientific">Tritonibacter multivorans</name>
    <dbReference type="NCBI Taxonomy" id="928856"/>
    <lineage>
        <taxon>Bacteria</taxon>
        <taxon>Pseudomonadati</taxon>
        <taxon>Pseudomonadota</taxon>
        <taxon>Alphaproteobacteria</taxon>
        <taxon>Rhodobacterales</taxon>
        <taxon>Paracoccaceae</taxon>
        <taxon>Tritonibacter</taxon>
    </lineage>
</organism>
<accession>A0A0P1G275</accession>
<gene>
    <name evidence="2" type="ORF">TRM7557_00594</name>
</gene>
<dbReference type="RefSeq" id="WP_058288716.1">
    <property type="nucleotide sequence ID" value="NZ_CYSD01000012.1"/>
</dbReference>
<feature type="region of interest" description="Disordered" evidence="1">
    <location>
        <begin position="71"/>
        <end position="99"/>
    </location>
</feature>
<proteinExistence type="predicted"/>
<name>A0A0P1G275_9RHOB</name>
<evidence type="ECO:0000256" key="1">
    <source>
        <dbReference type="SAM" id="MobiDB-lite"/>
    </source>
</evidence>
<feature type="compositionally biased region" description="Polar residues" evidence="1">
    <location>
        <begin position="78"/>
        <end position="99"/>
    </location>
</feature>
<dbReference type="STRING" id="928856.SAMN04488049_103188"/>